<dbReference type="InterPro" id="IPR045051">
    <property type="entry name" value="SBT"/>
</dbReference>
<keyword evidence="7" id="KW-0325">Glycoprotein</keyword>
<feature type="active site" description="Charge relay system" evidence="8 9">
    <location>
        <position position="218"/>
    </location>
</feature>
<dbReference type="InterPro" id="IPR003137">
    <property type="entry name" value="PA_domain"/>
</dbReference>
<dbReference type="InterPro" id="IPR000209">
    <property type="entry name" value="Peptidase_S8/S53_dom"/>
</dbReference>
<dbReference type="Gene3D" id="3.50.30.30">
    <property type="match status" value="1"/>
</dbReference>
<dbReference type="InterPro" id="IPR037045">
    <property type="entry name" value="S8pro/Inhibitor_I9_sf"/>
</dbReference>
<evidence type="ECO:0000256" key="2">
    <source>
        <dbReference type="ARBA" id="ARBA00011073"/>
    </source>
</evidence>
<evidence type="ECO:0000256" key="5">
    <source>
        <dbReference type="ARBA" id="ARBA00022801"/>
    </source>
</evidence>
<organism evidence="17 18">
    <name type="scientific">Musa acuminata subsp. malaccensis</name>
    <name type="common">Wild banana</name>
    <name type="synonym">Musa malaccensis</name>
    <dbReference type="NCBI Taxonomy" id="214687"/>
    <lineage>
        <taxon>Eukaryota</taxon>
        <taxon>Viridiplantae</taxon>
        <taxon>Streptophyta</taxon>
        <taxon>Embryophyta</taxon>
        <taxon>Tracheophyta</taxon>
        <taxon>Spermatophyta</taxon>
        <taxon>Magnoliopsida</taxon>
        <taxon>Liliopsida</taxon>
        <taxon>Zingiberales</taxon>
        <taxon>Musaceae</taxon>
        <taxon>Musa</taxon>
    </lineage>
</organism>
<evidence type="ECO:0000256" key="4">
    <source>
        <dbReference type="ARBA" id="ARBA00022729"/>
    </source>
</evidence>
<sequence length="766" mass="82280">MDDYDTGRFQFCVLLLFLCGLAGAVKGEDQLLLPIVDDRWGNNNGLQTFIVNVEEPEAVELLSSRELKQWHESFLPNATLDSGEPRLIYSYRHAISGFAAKLTPEEVRAMEAMEGFVYARPDTTMRIETTYTPQFLGISKPGRGAWDSGNMGEGVIIGVIDTGIAADHYSFSDDGMPPPPAKFKGSCRPFSKVTCNNKIIGARGFNYGPDTAVDDDGHGTHVASIAAGNFYNRAEVLGMAAGTASGMAPRAHLSIYKVCYTVQRRTKSSYVRCRDSDILSAIDQAIKDEVDIIQMSIGGNSTPRFHDDGVVHGSLSALRHGISAVTAAGNQGPNHLTLSHDAPWVLTVGASSTDRRIRATVKLGNGMELDGESAYQPTSFDSSVMLPIVYGLFCNDSSQLNHISGKIVLCEPGDIANIEKGKLILRAQGAAMILMTPPSRGNTTGSEAHVLPASNLSYNDSMKVVSYYFTAGASATATIVFKGTLFNSRPSPAVASFSSRGPGTRNGGILKPDVVAPGVNILAAWPFEVGPGAATPSKSAFNFLSGTSMAAPHVSGITALIRKQHPHWSPSAIQSAIVTSADDRDLDGNYLMDQHSGGTADVVAVGAGHLNGPRALDPGLVYEIDMGIYPAYLCSLGYTDRNVTALWGKAVDCKTQQHVDASQLNYPSITIDYRQTKYVISVKRTLKNVAAGGVEHYDAHMTIPPGVTMALSTNALRFSRPDEQQSYHVTFDIDPAGSPTFPYSRGKLEWVSAKHLVTTPIAVYWR</sequence>
<dbReference type="PROSITE" id="PS00136">
    <property type="entry name" value="SUBTILASE_ASP"/>
    <property type="match status" value="1"/>
</dbReference>
<dbReference type="InterPro" id="IPR036852">
    <property type="entry name" value="Peptidase_S8/S53_dom_sf"/>
</dbReference>
<dbReference type="Pfam" id="PF00082">
    <property type="entry name" value="Peptidase_S8"/>
    <property type="match status" value="1"/>
</dbReference>
<proteinExistence type="inferred from homology"/>
<dbReference type="Gramene" id="Ma09_t29250.1">
    <property type="protein sequence ID" value="Ma09_p29250.1"/>
    <property type="gene ID" value="Ma09_g29250"/>
</dbReference>
<dbReference type="GO" id="GO:0005576">
    <property type="term" value="C:extracellular region"/>
    <property type="evidence" value="ECO:0000318"/>
    <property type="project" value="GO_Central"/>
</dbReference>
<name>A0A804KQ01_MUSAM</name>
<gene>
    <name evidence="16" type="ORF">GSMUA_247920.1</name>
</gene>
<dbReference type="Gene3D" id="2.60.40.2310">
    <property type="match status" value="1"/>
</dbReference>
<dbReference type="GO" id="GO:0006508">
    <property type="term" value="P:proteolysis"/>
    <property type="evidence" value="ECO:0007669"/>
    <property type="project" value="UniProtKB-KW"/>
</dbReference>
<dbReference type="AlphaFoldDB" id="A0A804KQ01"/>
<dbReference type="CDD" id="cd02120">
    <property type="entry name" value="PA_subtilisin_like"/>
    <property type="match status" value="1"/>
</dbReference>
<keyword evidence="18" id="KW-1185">Reference proteome</keyword>
<evidence type="ECO:0000256" key="3">
    <source>
        <dbReference type="ARBA" id="ARBA00022670"/>
    </source>
</evidence>
<protein>
    <submittedName>
        <fullName evidence="16">(wild Malaysian banana) hypothetical protein</fullName>
    </submittedName>
</protein>
<feature type="chain" id="PRO_5036407923" evidence="11">
    <location>
        <begin position="28"/>
        <end position="766"/>
    </location>
</feature>
<dbReference type="InParanoid" id="A0A804KQ01"/>
<dbReference type="InterPro" id="IPR023827">
    <property type="entry name" value="Peptidase_S8_Asp-AS"/>
</dbReference>
<comment type="subcellular location">
    <subcellularLocation>
        <location evidence="1">Secreted</location>
    </subcellularLocation>
</comment>
<evidence type="ECO:0000259" key="13">
    <source>
        <dbReference type="Pfam" id="PF02225"/>
    </source>
</evidence>
<dbReference type="OrthoDB" id="206201at2759"/>
<dbReference type="GO" id="GO:0004252">
    <property type="term" value="F:serine-type endopeptidase activity"/>
    <property type="evidence" value="ECO:0000318"/>
    <property type="project" value="GO_Central"/>
</dbReference>
<comment type="similarity">
    <text evidence="2 9 10">Belongs to the peptidase S8 family.</text>
</comment>
<evidence type="ECO:0000256" key="7">
    <source>
        <dbReference type="ARBA" id="ARBA00023180"/>
    </source>
</evidence>
<dbReference type="Pfam" id="PF17766">
    <property type="entry name" value="fn3_6"/>
    <property type="match status" value="1"/>
</dbReference>
<reference evidence="16" key="1">
    <citation type="submission" date="2021-03" db="EMBL/GenBank/DDBJ databases">
        <authorList>
            <consortium name="Genoscope - CEA"/>
            <person name="William W."/>
        </authorList>
    </citation>
    <scope>NUCLEOTIDE SEQUENCE</scope>
    <source>
        <strain evidence="16">Doubled-haploid Pahang</strain>
    </source>
</reference>
<dbReference type="Pfam" id="PF02225">
    <property type="entry name" value="PA"/>
    <property type="match status" value="1"/>
</dbReference>
<dbReference type="InterPro" id="IPR034197">
    <property type="entry name" value="Peptidases_S8_3"/>
</dbReference>
<evidence type="ECO:0000256" key="1">
    <source>
        <dbReference type="ARBA" id="ARBA00004613"/>
    </source>
</evidence>
<evidence type="ECO:0000259" key="14">
    <source>
        <dbReference type="Pfam" id="PF05922"/>
    </source>
</evidence>
<dbReference type="Gene3D" id="3.40.50.200">
    <property type="entry name" value="Peptidase S8/S53 domain"/>
    <property type="match status" value="1"/>
</dbReference>
<feature type="domain" description="Subtilisin-like protease fibronectin type-III" evidence="15">
    <location>
        <begin position="663"/>
        <end position="763"/>
    </location>
</feature>
<evidence type="ECO:0000256" key="9">
    <source>
        <dbReference type="PROSITE-ProRule" id="PRU01240"/>
    </source>
</evidence>
<dbReference type="Pfam" id="PF05922">
    <property type="entry name" value="Inhibitor_I9"/>
    <property type="match status" value="1"/>
</dbReference>
<dbReference type="InterPro" id="IPR010259">
    <property type="entry name" value="S8pro/Inhibitor_I9"/>
</dbReference>
<dbReference type="InterPro" id="IPR015500">
    <property type="entry name" value="Peptidase_S8_subtilisin-rel"/>
</dbReference>
<keyword evidence="5 9" id="KW-0378">Hydrolase</keyword>
<feature type="signal peptide" evidence="11">
    <location>
        <begin position="1"/>
        <end position="27"/>
    </location>
</feature>
<dbReference type="PROSITE" id="PS51892">
    <property type="entry name" value="SUBTILASE"/>
    <property type="match status" value="1"/>
</dbReference>
<evidence type="ECO:0000313" key="17">
    <source>
        <dbReference type="EnsemblPlants" id="Ma09_p29250.1"/>
    </source>
</evidence>
<dbReference type="InterPro" id="IPR041469">
    <property type="entry name" value="Subtilisin-like_FN3"/>
</dbReference>
<evidence type="ECO:0000259" key="12">
    <source>
        <dbReference type="Pfam" id="PF00082"/>
    </source>
</evidence>
<dbReference type="EnsemblPlants" id="Ma09_t29250.1">
    <property type="protein sequence ID" value="Ma09_p29250.1"/>
    <property type="gene ID" value="Ma09_g29250"/>
</dbReference>
<evidence type="ECO:0000259" key="15">
    <source>
        <dbReference type="Pfam" id="PF17766"/>
    </source>
</evidence>
<evidence type="ECO:0000256" key="6">
    <source>
        <dbReference type="ARBA" id="ARBA00022825"/>
    </source>
</evidence>
<dbReference type="InterPro" id="IPR022398">
    <property type="entry name" value="Peptidase_S8_His-AS"/>
</dbReference>
<evidence type="ECO:0000313" key="16">
    <source>
        <dbReference type="EMBL" id="CAG1836823.1"/>
    </source>
</evidence>
<dbReference type="CDD" id="cd04852">
    <property type="entry name" value="Peptidases_S8_3"/>
    <property type="match status" value="1"/>
</dbReference>
<reference evidence="17" key="2">
    <citation type="submission" date="2021-05" db="UniProtKB">
        <authorList>
            <consortium name="EnsemblPlants"/>
        </authorList>
    </citation>
    <scope>IDENTIFICATION</scope>
    <source>
        <strain evidence="17">subsp. malaccensis</strain>
    </source>
</reference>
<keyword evidence="4 11" id="KW-0732">Signal</keyword>
<dbReference type="Proteomes" id="UP000012960">
    <property type="component" value="Unplaced"/>
</dbReference>
<dbReference type="PANTHER" id="PTHR10795">
    <property type="entry name" value="PROPROTEIN CONVERTASE SUBTILISIN/KEXIN"/>
    <property type="match status" value="1"/>
</dbReference>
<feature type="active site" description="Charge relay system" evidence="8 9">
    <location>
        <position position="161"/>
    </location>
</feature>
<accession>A0A804KQ01</accession>
<feature type="active site" description="Charge relay system" evidence="8 9">
    <location>
        <position position="548"/>
    </location>
</feature>
<dbReference type="PRINTS" id="PR00723">
    <property type="entry name" value="SUBTILISIN"/>
</dbReference>
<dbReference type="SUPFAM" id="SSF52743">
    <property type="entry name" value="Subtilisin-like"/>
    <property type="match status" value="1"/>
</dbReference>
<keyword evidence="6 9" id="KW-0720">Serine protease</keyword>
<dbReference type="PROSITE" id="PS00137">
    <property type="entry name" value="SUBTILASE_HIS"/>
    <property type="match status" value="1"/>
</dbReference>
<feature type="domain" description="PA" evidence="13">
    <location>
        <begin position="387"/>
        <end position="461"/>
    </location>
</feature>
<feature type="domain" description="Peptidase S8/S53" evidence="12">
    <location>
        <begin position="152"/>
        <end position="584"/>
    </location>
</feature>
<keyword evidence="3 9" id="KW-0645">Protease</keyword>
<dbReference type="EMBL" id="HG996474">
    <property type="protein sequence ID" value="CAG1836823.1"/>
    <property type="molecule type" value="Genomic_DNA"/>
</dbReference>
<evidence type="ECO:0000256" key="8">
    <source>
        <dbReference type="PIRSR" id="PIRSR615500-1"/>
    </source>
</evidence>
<dbReference type="InterPro" id="IPR023828">
    <property type="entry name" value="Peptidase_S8_Ser-AS"/>
</dbReference>
<feature type="domain" description="Inhibitor I9" evidence="14">
    <location>
        <begin position="48"/>
        <end position="127"/>
    </location>
</feature>
<dbReference type="Gene3D" id="3.30.70.80">
    <property type="entry name" value="Peptidase S8 propeptide/proteinase inhibitor I9"/>
    <property type="match status" value="1"/>
</dbReference>
<dbReference type="PROSITE" id="PS00138">
    <property type="entry name" value="SUBTILASE_SER"/>
    <property type="match status" value="1"/>
</dbReference>
<evidence type="ECO:0000256" key="11">
    <source>
        <dbReference type="SAM" id="SignalP"/>
    </source>
</evidence>
<evidence type="ECO:0000313" key="18">
    <source>
        <dbReference type="Proteomes" id="UP000012960"/>
    </source>
</evidence>
<evidence type="ECO:0000256" key="10">
    <source>
        <dbReference type="RuleBase" id="RU003355"/>
    </source>
</evidence>